<accession>A0A2H0R402</accession>
<dbReference type="InterPro" id="IPR022911">
    <property type="entry name" value="Phe_tRNA_ligase_alpha1_bac"/>
</dbReference>
<feature type="binding site" evidence="13">
    <location>
        <position position="258"/>
    </location>
    <ligand>
        <name>Mg(2+)</name>
        <dbReference type="ChEBI" id="CHEBI:18420"/>
        <note>shared with beta subunit</note>
    </ligand>
</feature>
<evidence type="ECO:0000256" key="11">
    <source>
        <dbReference type="ARBA" id="ARBA00023146"/>
    </source>
</evidence>
<evidence type="ECO:0000256" key="1">
    <source>
        <dbReference type="ARBA" id="ARBA00004496"/>
    </source>
</evidence>
<dbReference type="GO" id="GO:0005524">
    <property type="term" value="F:ATP binding"/>
    <property type="evidence" value="ECO:0007669"/>
    <property type="project" value="UniProtKB-UniRule"/>
</dbReference>
<dbReference type="InterPro" id="IPR004188">
    <property type="entry name" value="Phe-tRNA_ligase_II_N"/>
</dbReference>
<dbReference type="Pfam" id="PF02912">
    <property type="entry name" value="Phe_tRNA-synt_N"/>
    <property type="match status" value="1"/>
</dbReference>
<dbReference type="HAMAP" id="MF_00281">
    <property type="entry name" value="Phe_tRNA_synth_alpha1"/>
    <property type="match status" value="1"/>
</dbReference>
<dbReference type="GO" id="GO:0006432">
    <property type="term" value="P:phenylalanyl-tRNA aminoacylation"/>
    <property type="evidence" value="ECO:0007669"/>
    <property type="project" value="UniProtKB-UniRule"/>
</dbReference>
<evidence type="ECO:0000313" key="16">
    <source>
        <dbReference type="Proteomes" id="UP000230232"/>
    </source>
</evidence>
<dbReference type="InterPro" id="IPR010978">
    <property type="entry name" value="tRNA-bd_arm"/>
</dbReference>
<feature type="domain" description="Aminoacyl-transfer RNA synthetases class-II family profile" evidence="14">
    <location>
        <begin position="111"/>
        <end position="330"/>
    </location>
</feature>
<dbReference type="SUPFAM" id="SSF55681">
    <property type="entry name" value="Class II aaRS and biotin synthetases"/>
    <property type="match status" value="1"/>
</dbReference>
<dbReference type="InterPro" id="IPR004529">
    <property type="entry name" value="Phe-tRNA-synth_IIc_asu"/>
</dbReference>
<comment type="caution">
    <text evidence="15">The sequence shown here is derived from an EMBL/GenBank/DDBJ whole genome shotgun (WGS) entry which is preliminary data.</text>
</comment>
<keyword evidence="9 13" id="KW-0460">Magnesium</keyword>
<evidence type="ECO:0000256" key="10">
    <source>
        <dbReference type="ARBA" id="ARBA00022917"/>
    </source>
</evidence>
<evidence type="ECO:0000256" key="4">
    <source>
        <dbReference type="ARBA" id="ARBA00022490"/>
    </source>
</evidence>
<keyword evidence="8 13" id="KW-0067">ATP-binding</keyword>
<gene>
    <name evidence="13" type="primary">pheS</name>
    <name evidence="15" type="ORF">COV31_02445</name>
</gene>
<evidence type="ECO:0000256" key="12">
    <source>
        <dbReference type="ARBA" id="ARBA00049255"/>
    </source>
</evidence>
<dbReference type="InterPro" id="IPR002319">
    <property type="entry name" value="Phenylalanyl-tRNA_Synthase"/>
</dbReference>
<evidence type="ECO:0000256" key="6">
    <source>
        <dbReference type="ARBA" id="ARBA00022723"/>
    </source>
</evidence>
<evidence type="ECO:0000256" key="9">
    <source>
        <dbReference type="ARBA" id="ARBA00022842"/>
    </source>
</evidence>
<proteinExistence type="inferred from homology"/>
<dbReference type="PANTHER" id="PTHR11538">
    <property type="entry name" value="PHENYLALANYL-TRNA SYNTHETASE"/>
    <property type="match status" value="1"/>
</dbReference>
<protein>
    <recommendedName>
        <fullName evidence="13">Phenylalanine--tRNA ligase alpha subunit</fullName>
        <ecNumber evidence="13">6.1.1.20</ecNumber>
    </recommendedName>
    <alternativeName>
        <fullName evidence="13">Phenylalanyl-tRNA synthetase alpha subunit</fullName>
        <shortName evidence="13">PheRS</shortName>
    </alternativeName>
</protein>
<keyword evidence="6 13" id="KW-0479">Metal-binding</keyword>
<keyword evidence="7 13" id="KW-0547">Nucleotide-binding</keyword>
<keyword evidence="4 13" id="KW-0963">Cytoplasm</keyword>
<comment type="subunit">
    <text evidence="3 13">Tetramer of two alpha and two beta subunits.</text>
</comment>
<dbReference type="NCBIfam" id="TIGR00468">
    <property type="entry name" value="pheS"/>
    <property type="match status" value="1"/>
</dbReference>
<comment type="subcellular location">
    <subcellularLocation>
        <location evidence="1 13">Cytoplasm</location>
    </subcellularLocation>
</comment>
<comment type="catalytic activity">
    <reaction evidence="12 13">
        <text>tRNA(Phe) + L-phenylalanine + ATP = L-phenylalanyl-tRNA(Phe) + AMP + diphosphate + H(+)</text>
        <dbReference type="Rhea" id="RHEA:19413"/>
        <dbReference type="Rhea" id="RHEA-COMP:9668"/>
        <dbReference type="Rhea" id="RHEA-COMP:9699"/>
        <dbReference type="ChEBI" id="CHEBI:15378"/>
        <dbReference type="ChEBI" id="CHEBI:30616"/>
        <dbReference type="ChEBI" id="CHEBI:33019"/>
        <dbReference type="ChEBI" id="CHEBI:58095"/>
        <dbReference type="ChEBI" id="CHEBI:78442"/>
        <dbReference type="ChEBI" id="CHEBI:78531"/>
        <dbReference type="ChEBI" id="CHEBI:456215"/>
        <dbReference type="EC" id="6.1.1.20"/>
    </reaction>
</comment>
<dbReference type="PANTHER" id="PTHR11538:SF41">
    <property type="entry name" value="PHENYLALANINE--TRNA LIGASE, MITOCHONDRIAL"/>
    <property type="match status" value="1"/>
</dbReference>
<dbReference type="InterPro" id="IPR045864">
    <property type="entry name" value="aa-tRNA-synth_II/BPL/LPL"/>
</dbReference>
<keyword evidence="10 13" id="KW-0648">Protein biosynthesis</keyword>
<dbReference type="EC" id="6.1.1.20" evidence="13"/>
<dbReference type="SUPFAM" id="SSF46589">
    <property type="entry name" value="tRNA-binding arm"/>
    <property type="match status" value="1"/>
</dbReference>
<dbReference type="InterPro" id="IPR006195">
    <property type="entry name" value="aa-tRNA-synth_II"/>
</dbReference>
<dbReference type="GO" id="GO:0000049">
    <property type="term" value="F:tRNA binding"/>
    <property type="evidence" value="ECO:0007669"/>
    <property type="project" value="InterPro"/>
</dbReference>
<evidence type="ECO:0000313" key="15">
    <source>
        <dbReference type="EMBL" id="PIR41243.1"/>
    </source>
</evidence>
<name>A0A2H0R402_9BACT</name>
<evidence type="ECO:0000256" key="3">
    <source>
        <dbReference type="ARBA" id="ARBA00011209"/>
    </source>
</evidence>
<dbReference type="Proteomes" id="UP000230232">
    <property type="component" value="Unassembled WGS sequence"/>
</dbReference>
<dbReference type="Gene3D" id="3.30.930.10">
    <property type="entry name" value="Bira Bifunctional Protein, Domain 2"/>
    <property type="match status" value="1"/>
</dbReference>
<dbReference type="CDD" id="cd00496">
    <property type="entry name" value="PheRS_alpha_core"/>
    <property type="match status" value="1"/>
</dbReference>
<organism evidence="15 16">
    <name type="scientific">Candidatus Yanofskybacteria bacterium CG10_big_fil_rev_8_21_14_0_10_46_23</name>
    <dbReference type="NCBI Taxonomy" id="1975098"/>
    <lineage>
        <taxon>Bacteria</taxon>
        <taxon>Candidatus Yanofskyibacteriota</taxon>
    </lineage>
</organism>
<keyword evidence="5 13" id="KW-0436">Ligase</keyword>
<evidence type="ECO:0000256" key="5">
    <source>
        <dbReference type="ARBA" id="ARBA00022598"/>
    </source>
</evidence>
<evidence type="ECO:0000256" key="13">
    <source>
        <dbReference type="HAMAP-Rule" id="MF_00281"/>
    </source>
</evidence>
<dbReference type="GO" id="GO:0000287">
    <property type="term" value="F:magnesium ion binding"/>
    <property type="evidence" value="ECO:0007669"/>
    <property type="project" value="UniProtKB-UniRule"/>
</dbReference>
<dbReference type="EMBL" id="PCXO01000010">
    <property type="protein sequence ID" value="PIR41243.1"/>
    <property type="molecule type" value="Genomic_DNA"/>
</dbReference>
<keyword evidence="11 13" id="KW-0030">Aminoacyl-tRNA synthetase</keyword>
<sequence length="331" mass="37980">MGLAEIKNNGLQEIAQAKDLKALASIRVALLGRKSEMTRFLRSLSQRTESERRLAGEEANQVKAQVSKALEIKKQELLEEATQTAVASEKIDISQPGQKVVRGHLHPITLVRRDVERIFSSMGFQSLEGPEIETEWYNFDALNIPRNHPARDLQDTFWIERKSDSHDSYLLRTHTSPMQIRFMEKHEPPFRIISPGRVFRNEATDMTHEFQLHQVEGLMVDRDISLAHLKGVLEFFFSEFIGSGTPVKFSADYFPFTEPSVGVHVNWKGKWLEVAGAGMVNQNVFKAVDYVPRDWQGFAFGMGLDRLTMLRYGIDDIRHFTQGDLRFLKQF</sequence>
<dbReference type="GO" id="GO:0004826">
    <property type="term" value="F:phenylalanine-tRNA ligase activity"/>
    <property type="evidence" value="ECO:0007669"/>
    <property type="project" value="UniProtKB-UniRule"/>
</dbReference>
<evidence type="ECO:0000256" key="7">
    <source>
        <dbReference type="ARBA" id="ARBA00022741"/>
    </source>
</evidence>
<dbReference type="PROSITE" id="PS50862">
    <property type="entry name" value="AA_TRNA_LIGASE_II"/>
    <property type="match status" value="1"/>
</dbReference>
<evidence type="ECO:0000259" key="14">
    <source>
        <dbReference type="PROSITE" id="PS50862"/>
    </source>
</evidence>
<evidence type="ECO:0000256" key="8">
    <source>
        <dbReference type="ARBA" id="ARBA00022840"/>
    </source>
</evidence>
<dbReference type="GO" id="GO:0005737">
    <property type="term" value="C:cytoplasm"/>
    <property type="evidence" value="ECO:0007669"/>
    <property type="project" value="UniProtKB-SubCell"/>
</dbReference>
<dbReference type="AlphaFoldDB" id="A0A2H0R402"/>
<reference evidence="15 16" key="1">
    <citation type="submission" date="2017-09" db="EMBL/GenBank/DDBJ databases">
        <title>Depth-based differentiation of microbial function through sediment-hosted aquifers and enrichment of novel symbionts in the deep terrestrial subsurface.</title>
        <authorList>
            <person name="Probst A.J."/>
            <person name="Ladd B."/>
            <person name="Jarett J.K."/>
            <person name="Geller-Mcgrath D.E."/>
            <person name="Sieber C.M."/>
            <person name="Emerson J.B."/>
            <person name="Anantharaman K."/>
            <person name="Thomas B.C."/>
            <person name="Malmstrom R."/>
            <person name="Stieglmeier M."/>
            <person name="Klingl A."/>
            <person name="Woyke T."/>
            <person name="Ryan C.M."/>
            <person name="Banfield J.F."/>
        </authorList>
    </citation>
    <scope>NUCLEOTIDE SEQUENCE [LARGE SCALE GENOMIC DNA]</scope>
    <source>
        <strain evidence="15">CG10_big_fil_rev_8_21_14_0_10_46_23</strain>
    </source>
</reference>
<comment type="cofactor">
    <cofactor evidence="13">
        <name>Mg(2+)</name>
        <dbReference type="ChEBI" id="CHEBI:18420"/>
    </cofactor>
    <text evidence="13">Binds 2 magnesium ions per tetramer.</text>
</comment>
<dbReference type="Pfam" id="PF01409">
    <property type="entry name" value="tRNA-synt_2d"/>
    <property type="match status" value="1"/>
</dbReference>
<evidence type="ECO:0000256" key="2">
    <source>
        <dbReference type="ARBA" id="ARBA00010207"/>
    </source>
</evidence>
<comment type="similarity">
    <text evidence="2 13">Belongs to the class-II aminoacyl-tRNA synthetase family. Phe-tRNA synthetase alpha subunit type 1 subfamily.</text>
</comment>